<feature type="transmembrane region" description="Helical" evidence="1">
    <location>
        <begin position="98"/>
        <end position="118"/>
    </location>
</feature>
<dbReference type="InterPro" id="IPR036259">
    <property type="entry name" value="MFS_trans_sf"/>
</dbReference>
<sequence>MLADGELSIAQVGLLGSVPLVVFAMFSWLVPALLRGMRITTVLATAMAAVVAGSALRLVPETALLYLGTALVAAGLCVTNVLLPVAARTFFPDQVGRVTGICTALISAGGGAGVALALPLTDGLDIQWRMVLAVTAAVSVVAVLAWLAPSLRAYETALPRPQAASTPQLTRVGDVLTAGIFFGAQASFFYLAASWLLPLLMEKSLSIEQAAFGVGAFSLAGVVTCLVTPSLALGRVGLRGMVVVAAVLQCAGAIGVLLGSGGIALGAAVVLAIGVTSAFSLSIVIFSITAESAAATLALSGRAQSVGYVVAGGLPFTAGLVRTLTGSWIAVEVTMLVLAAVTFVCGLLAIGRRRGGGTSASRGDVAGT</sequence>
<keyword evidence="1" id="KW-0812">Transmembrane</keyword>
<gene>
    <name evidence="2" type="ORF">GCM10009846_01450</name>
</gene>
<dbReference type="PANTHER" id="PTHR23523">
    <property type="match status" value="1"/>
</dbReference>
<feature type="transmembrane region" description="Helical" evidence="1">
    <location>
        <begin position="65"/>
        <end position="86"/>
    </location>
</feature>
<feature type="transmembrane region" description="Helical" evidence="1">
    <location>
        <begin position="175"/>
        <end position="197"/>
    </location>
</feature>
<proteinExistence type="predicted"/>
<keyword evidence="3" id="KW-1185">Reference proteome</keyword>
<keyword evidence="1" id="KW-1133">Transmembrane helix</keyword>
<dbReference type="SUPFAM" id="SSF103473">
    <property type="entry name" value="MFS general substrate transporter"/>
    <property type="match status" value="1"/>
</dbReference>
<evidence type="ECO:0000256" key="1">
    <source>
        <dbReference type="SAM" id="Phobius"/>
    </source>
</evidence>
<feature type="transmembrane region" description="Helical" evidence="1">
    <location>
        <begin position="41"/>
        <end position="59"/>
    </location>
</feature>
<feature type="transmembrane region" description="Helical" evidence="1">
    <location>
        <begin position="12"/>
        <end position="34"/>
    </location>
</feature>
<dbReference type="Gene3D" id="1.20.1250.20">
    <property type="entry name" value="MFS general substrate transporter like domains"/>
    <property type="match status" value="1"/>
</dbReference>
<organism evidence="2 3">
    <name type="scientific">Agrococcus versicolor</name>
    <dbReference type="NCBI Taxonomy" id="501482"/>
    <lineage>
        <taxon>Bacteria</taxon>
        <taxon>Bacillati</taxon>
        <taxon>Actinomycetota</taxon>
        <taxon>Actinomycetes</taxon>
        <taxon>Micrococcales</taxon>
        <taxon>Microbacteriaceae</taxon>
        <taxon>Agrococcus</taxon>
    </lineage>
</organism>
<dbReference type="InterPro" id="IPR011701">
    <property type="entry name" value="MFS"/>
</dbReference>
<keyword evidence="1" id="KW-0472">Membrane</keyword>
<dbReference type="EMBL" id="BAAAQT010000001">
    <property type="protein sequence ID" value="GAA2170574.1"/>
    <property type="molecule type" value="Genomic_DNA"/>
</dbReference>
<comment type="caution">
    <text evidence="2">The sequence shown here is derived from an EMBL/GenBank/DDBJ whole genome shotgun (WGS) entry which is preliminary data.</text>
</comment>
<protein>
    <submittedName>
        <fullName evidence="2">MFS transporter</fullName>
    </submittedName>
</protein>
<feature type="transmembrane region" description="Helical" evidence="1">
    <location>
        <begin position="306"/>
        <end position="322"/>
    </location>
</feature>
<feature type="transmembrane region" description="Helical" evidence="1">
    <location>
        <begin position="130"/>
        <end position="154"/>
    </location>
</feature>
<name>A0ABN3AK84_9MICO</name>
<reference evidence="2 3" key="1">
    <citation type="journal article" date="2019" name="Int. J. Syst. Evol. Microbiol.">
        <title>The Global Catalogue of Microorganisms (GCM) 10K type strain sequencing project: providing services to taxonomists for standard genome sequencing and annotation.</title>
        <authorList>
            <consortium name="The Broad Institute Genomics Platform"/>
            <consortium name="The Broad Institute Genome Sequencing Center for Infectious Disease"/>
            <person name="Wu L."/>
            <person name="Ma J."/>
        </authorList>
    </citation>
    <scope>NUCLEOTIDE SEQUENCE [LARGE SCALE GENOMIC DNA]</scope>
    <source>
        <strain evidence="2 3">JCM 16026</strain>
    </source>
</reference>
<feature type="transmembrane region" description="Helical" evidence="1">
    <location>
        <begin position="209"/>
        <end position="233"/>
    </location>
</feature>
<dbReference type="InterPro" id="IPR052524">
    <property type="entry name" value="MFS_Cyanate_Porter"/>
</dbReference>
<dbReference type="Pfam" id="PF07690">
    <property type="entry name" value="MFS_1"/>
    <property type="match status" value="1"/>
</dbReference>
<feature type="transmembrane region" description="Helical" evidence="1">
    <location>
        <begin position="240"/>
        <end position="273"/>
    </location>
</feature>
<dbReference type="Proteomes" id="UP001501599">
    <property type="component" value="Unassembled WGS sequence"/>
</dbReference>
<dbReference type="PANTHER" id="PTHR23523:SF2">
    <property type="entry name" value="2-NITROIMIDAZOLE TRANSPORTER"/>
    <property type="match status" value="1"/>
</dbReference>
<evidence type="ECO:0000313" key="3">
    <source>
        <dbReference type="Proteomes" id="UP001501599"/>
    </source>
</evidence>
<feature type="transmembrane region" description="Helical" evidence="1">
    <location>
        <begin position="279"/>
        <end position="299"/>
    </location>
</feature>
<feature type="transmembrane region" description="Helical" evidence="1">
    <location>
        <begin position="328"/>
        <end position="350"/>
    </location>
</feature>
<accession>A0ABN3AK84</accession>
<evidence type="ECO:0000313" key="2">
    <source>
        <dbReference type="EMBL" id="GAA2170574.1"/>
    </source>
</evidence>